<feature type="domain" description="NADH:quinone oxidoreductase/Mrp antiporter transmembrane" evidence="9">
    <location>
        <begin position="115"/>
        <end position="406"/>
    </location>
</feature>
<evidence type="ECO:0000256" key="2">
    <source>
        <dbReference type="ARBA" id="ARBA00022475"/>
    </source>
</evidence>
<feature type="transmembrane region" description="Helical" evidence="8">
    <location>
        <begin position="203"/>
        <end position="227"/>
    </location>
</feature>
<evidence type="ECO:0000313" key="11">
    <source>
        <dbReference type="Proteomes" id="UP000280696"/>
    </source>
</evidence>
<feature type="transmembrane region" description="Helical" evidence="8">
    <location>
        <begin position="371"/>
        <end position="389"/>
    </location>
</feature>
<keyword evidence="4 8" id="KW-1133">Transmembrane helix</keyword>
<name>A0A3A9AX20_9FIRM</name>
<evidence type="ECO:0000256" key="3">
    <source>
        <dbReference type="ARBA" id="ARBA00022692"/>
    </source>
</evidence>
<feature type="transmembrane region" description="Helical" evidence="8">
    <location>
        <begin position="98"/>
        <end position="116"/>
    </location>
</feature>
<feature type="transmembrane region" description="Helical" evidence="8">
    <location>
        <begin position="268"/>
        <end position="289"/>
    </location>
</feature>
<evidence type="ECO:0000256" key="5">
    <source>
        <dbReference type="ARBA" id="ARBA00023002"/>
    </source>
</evidence>
<dbReference type="InterPro" id="IPR001750">
    <property type="entry name" value="ND/Mrp_TM"/>
</dbReference>
<keyword evidence="5" id="KW-0560">Oxidoreductase</keyword>
<keyword evidence="2" id="KW-1003">Cell membrane</keyword>
<feature type="transmembrane region" description="Helical" evidence="8">
    <location>
        <begin position="239"/>
        <end position="262"/>
    </location>
</feature>
<gene>
    <name evidence="10" type="ORF">D7V94_07830</name>
</gene>
<protein>
    <submittedName>
        <fullName evidence="10">Sodium:proton antiporter</fullName>
    </submittedName>
</protein>
<evidence type="ECO:0000259" key="9">
    <source>
        <dbReference type="Pfam" id="PF00361"/>
    </source>
</evidence>
<keyword evidence="6 8" id="KW-0472">Membrane</keyword>
<dbReference type="InterPro" id="IPR052175">
    <property type="entry name" value="ComplexI-like_HydComp"/>
</dbReference>
<dbReference type="EMBL" id="RAYQ01000006">
    <property type="protein sequence ID" value="RKI92121.1"/>
    <property type="molecule type" value="Genomic_DNA"/>
</dbReference>
<feature type="transmembrane region" description="Helical" evidence="8">
    <location>
        <begin position="330"/>
        <end position="351"/>
    </location>
</feature>
<feature type="transmembrane region" description="Helical" evidence="8">
    <location>
        <begin position="20"/>
        <end position="42"/>
    </location>
</feature>
<organism evidence="10 11">
    <name type="scientific">Parablautia intestinalis</name>
    <dbReference type="NCBI Taxonomy" id="2320100"/>
    <lineage>
        <taxon>Bacteria</taxon>
        <taxon>Bacillati</taxon>
        <taxon>Bacillota</taxon>
        <taxon>Clostridia</taxon>
        <taxon>Lachnospirales</taxon>
        <taxon>Lachnospiraceae</taxon>
        <taxon>Parablautia</taxon>
    </lineage>
</organism>
<feature type="transmembrane region" description="Helical" evidence="8">
    <location>
        <begin position="122"/>
        <end position="138"/>
    </location>
</feature>
<dbReference type="PRINTS" id="PR01434">
    <property type="entry name" value="NADHDHGNASE5"/>
</dbReference>
<reference evidence="10 11" key="1">
    <citation type="submission" date="2018-09" db="EMBL/GenBank/DDBJ databases">
        <title>Murine metabolic-syndrome-specific gut microbial biobank.</title>
        <authorList>
            <person name="Liu C."/>
        </authorList>
    </citation>
    <scope>NUCLEOTIDE SEQUENCE [LARGE SCALE GENOMIC DNA]</scope>
    <source>
        <strain evidence="10 11">0.1xD8-82</strain>
    </source>
</reference>
<dbReference type="Pfam" id="PF00361">
    <property type="entry name" value="Proton_antipo_M"/>
    <property type="match status" value="1"/>
</dbReference>
<evidence type="ECO:0000256" key="7">
    <source>
        <dbReference type="RuleBase" id="RU000320"/>
    </source>
</evidence>
<feature type="transmembrane region" description="Helical" evidence="8">
    <location>
        <begin position="428"/>
        <end position="448"/>
    </location>
</feature>
<comment type="caution">
    <text evidence="10">The sequence shown here is derived from an EMBL/GenBank/DDBJ whole genome shotgun (WGS) entry which is preliminary data.</text>
</comment>
<keyword evidence="11" id="KW-1185">Reference proteome</keyword>
<dbReference type="AlphaFoldDB" id="A0A3A9AX20"/>
<dbReference type="PANTHER" id="PTHR42682">
    <property type="entry name" value="HYDROGENASE-4 COMPONENT F"/>
    <property type="match status" value="1"/>
</dbReference>
<feature type="transmembrane region" description="Helical" evidence="8">
    <location>
        <begin position="68"/>
        <end position="86"/>
    </location>
</feature>
<evidence type="ECO:0000256" key="6">
    <source>
        <dbReference type="ARBA" id="ARBA00023136"/>
    </source>
</evidence>
<keyword evidence="3 7" id="KW-0812">Transmembrane</keyword>
<evidence type="ECO:0000256" key="4">
    <source>
        <dbReference type="ARBA" id="ARBA00022989"/>
    </source>
</evidence>
<feature type="transmembrane region" description="Helical" evidence="8">
    <location>
        <begin position="469"/>
        <end position="491"/>
    </location>
</feature>
<dbReference type="Proteomes" id="UP000280696">
    <property type="component" value="Unassembled WGS sequence"/>
</dbReference>
<dbReference type="PANTHER" id="PTHR42682:SF4">
    <property type="entry name" value="NADH-UBIQUINONE_PLASTOQUINONE"/>
    <property type="match status" value="1"/>
</dbReference>
<feature type="transmembrane region" description="Helical" evidence="8">
    <location>
        <begin position="674"/>
        <end position="694"/>
    </location>
</feature>
<feature type="transmembrane region" description="Helical" evidence="8">
    <location>
        <begin position="296"/>
        <end position="318"/>
    </location>
</feature>
<evidence type="ECO:0000256" key="8">
    <source>
        <dbReference type="SAM" id="Phobius"/>
    </source>
</evidence>
<evidence type="ECO:0000256" key="1">
    <source>
        <dbReference type="ARBA" id="ARBA00004651"/>
    </source>
</evidence>
<dbReference type="GO" id="GO:0005886">
    <property type="term" value="C:plasma membrane"/>
    <property type="evidence" value="ECO:0007669"/>
    <property type="project" value="UniProtKB-SubCell"/>
</dbReference>
<sequence length="700" mass="77724">MVSAIIGYLIGRHNKIMRNYFANAVTGLEFVLFLILLLQQILNTRHFSMEIPEVCGLGLHFTLDGFRALYGTIAAFMWFMSTLFSEEYLIHYRNRNRYYLFLLLTLGATEGVFLSADFYTTFIFFEIMSFTSYVWVAHEEKKEALQAAGTYLAVAVIGGLVMLMGIFLLYSLTGTLMFEDLNGLSSNLAYHGNLSPREAKKRLWAAGICMLFGFGAKAGAFPLHIWLPKAHPVAPAPASALLSGILTKAGMFGILILTGYIFLGESSWGSLILILGVCTMVLGALLALFSIDLKRTLACSSVSQIGFILVGVGMSGLLSGENVLAVRGSLLHMINHSLIKLVLFMAAGVVYMNVHKLNLNEIRGFGRKKPLLHFIFLMGALGIGGMPLWNGYVSKTLIHESIVEFTELVREGAVSGIFNVDAMKGIEWAFLISGGLTAAYMTKLYVAVFIEKNSDEKVQEKYDSLKSSYMNKISGATLTISAVLLPIMGFLPGCVMEPLADLGQDILQPTGEGIKVTWFSAENLKGAAVSIIAGALIYLVIVRLWLMKAKGDGKTKVYVNRWNRYLDLENLIYRPVLLKALPFVFGVICRGLDSLVDGIVVLLRKTIYKDSKLPHELEEGTPITHMLGCFVNGLQRLANATIWRKSPRKVDYEHKYAIIHEEWSEERTIIGRSLSFGLLLFCVGLIITVIYVLFRMKYRL</sequence>
<feature type="transmembrane region" description="Helical" evidence="8">
    <location>
        <begin position="527"/>
        <end position="546"/>
    </location>
</feature>
<dbReference type="GO" id="GO:0016491">
    <property type="term" value="F:oxidoreductase activity"/>
    <property type="evidence" value="ECO:0007669"/>
    <property type="project" value="UniProtKB-KW"/>
</dbReference>
<accession>A0A3A9AX20</accession>
<evidence type="ECO:0000313" key="10">
    <source>
        <dbReference type="EMBL" id="RKI92121.1"/>
    </source>
</evidence>
<dbReference type="OrthoDB" id="9807568at2"/>
<comment type="subcellular location">
    <subcellularLocation>
        <location evidence="1">Cell membrane</location>
        <topology evidence="1">Multi-pass membrane protein</topology>
    </subcellularLocation>
    <subcellularLocation>
        <location evidence="7">Membrane</location>
        <topology evidence="7">Multi-pass membrane protein</topology>
    </subcellularLocation>
</comment>
<feature type="transmembrane region" description="Helical" evidence="8">
    <location>
        <begin position="150"/>
        <end position="172"/>
    </location>
</feature>
<proteinExistence type="predicted"/>